<evidence type="ECO:0000313" key="1">
    <source>
        <dbReference type="EMBL" id="OWK45423.1"/>
    </source>
</evidence>
<name>A0A225DWN5_9BACT</name>
<dbReference type="EMBL" id="NIDE01000002">
    <property type="protein sequence ID" value="OWK45423.1"/>
    <property type="molecule type" value="Genomic_DNA"/>
</dbReference>
<gene>
    <name evidence="1" type="ORF">FRUB_01754</name>
</gene>
<comment type="caution">
    <text evidence="1">The sequence shown here is derived from an EMBL/GenBank/DDBJ whole genome shotgun (WGS) entry which is preliminary data.</text>
</comment>
<dbReference type="AlphaFoldDB" id="A0A225DWN5"/>
<sequence>MVRKIRDPELARACHDYLVSVGANFDSMGPLREWAARHSWIEGEDLPDLTQDDD</sequence>
<dbReference type="Proteomes" id="UP000214646">
    <property type="component" value="Unassembled WGS sequence"/>
</dbReference>
<accession>A0A225DWN5</accession>
<reference evidence="2" key="1">
    <citation type="submission" date="2017-06" db="EMBL/GenBank/DDBJ databases">
        <title>Genome analysis of Fimbriiglobus ruber SP5, the first member of the order Planctomycetales with confirmed chitinolytic capability.</title>
        <authorList>
            <person name="Ravin N.V."/>
            <person name="Rakitin A.L."/>
            <person name="Ivanova A.A."/>
            <person name="Beletsky A.V."/>
            <person name="Kulichevskaya I.S."/>
            <person name="Mardanov A.V."/>
            <person name="Dedysh S.N."/>
        </authorList>
    </citation>
    <scope>NUCLEOTIDE SEQUENCE [LARGE SCALE GENOMIC DNA]</scope>
    <source>
        <strain evidence="2">SP5</strain>
    </source>
</reference>
<protein>
    <submittedName>
        <fullName evidence="1">Uncharacterized protein</fullName>
    </submittedName>
</protein>
<proteinExistence type="predicted"/>
<organism evidence="1 2">
    <name type="scientific">Fimbriiglobus ruber</name>
    <dbReference type="NCBI Taxonomy" id="1908690"/>
    <lineage>
        <taxon>Bacteria</taxon>
        <taxon>Pseudomonadati</taxon>
        <taxon>Planctomycetota</taxon>
        <taxon>Planctomycetia</taxon>
        <taxon>Gemmatales</taxon>
        <taxon>Gemmataceae</taxon>
        <taxon>Fimbriiglobus</taxon>
    </lineage>
</organism>
<keyword evidence="2" id="KW-1185">Reference proteome</keyword>
<evidence type="ECO:0000313" key="2">
    <source>
        <dbReference type="Proteomes" id="UP000214646"/>
    </source>
</evidence>